<dbReference type="Pfam" id="PF00005">
    <property type="entry name" value="ABC_tran"/>
    <property type="match status" value="1"/>
</dbReference>
<evidence type="ECO:0000256" key="8">
    <source>
        <dbReference type="ARBA" id="ARBA00022989"/>
    </source>
</evidence>
<dbReference type="CDD" id="cd18567">
    <property type="entry name" value="ABC_6TM_CvaB_RaxB_like"/>
    <property type="match status" value="1"/>
</dbReference>
<comment type="function">
    <text evidence="10">Involved in the export of calmodulin-sensitive adenylate cyclase-hemolysin (cyclolysin).</text>
</comment>
<dbReference type="InterPro" id="IPR017871">
    <property type="entry name" value="ABC_transporter-like_CS"/>
</dbReference>
<evidence type="ECO:0000256" key="13">
    <source>
        <dbReference type="SAM" id="Phobius"/>
    </source>
</evidence>
<dbReference type="InterPro" id="IPR039421">
    <property type="entry name" value="Type_1_exporter"/>
</dbReference>
<dbReference type="FunFam" id="3.40.50.300:FF:000299">
    <property type="entry name" value="ABC transporter ATP-binding protein/permease"/>
    <property type="match status" value="1"/>
</dbReference>
<sequence length="724" mass="80180">MSDPINKNEQAPSLLERLNLGWRRGSRLPLILQTEGAECALACLAMVASFHGQRCDLAELRARFSLSLKGATMADLVRMAAQLGLASRALRAEPEHLAQLQLPCILHWDFRHFVVLAEVRGDRALLHDPVAGRRWIKLAELSRHFTGVALELRPGPDFAPKPAPPRIRWQQLLGRVLGLKRSLAQILALALALELLVLLSPFFLQWVVDGVLVSDDRDLLVTLGLGFGLLVLLQVSIGALRSWAVLQLSASLNLQWLSNVFNHLLRLPLDWFEKRHLGDILSRFNSVQQMQQTLTTQFIEAVLDGLLVLITLAMMWVYSPRLALIALAAVAAYGALRWAYFRPLRQASEEALVHEARQTSHFIESLRGAQAVKLFNAQADRGARFANLVVEHMNAQLGSRRLELAMGVAHKLVFGLERVAIVWLGALLVLERSLSVGMLFAFLAYKEQFSLRLAALIDKLVQLKMLGLQGERLADIVLTAPEPLDHQLPAQAAAPAALELREVSFRYADGEPEVISHCSLRIEPGEAVAIVGPSGCGKTTLLKLMLGIHRPQSGEIRLGEQALSQIGLADWRRRIGTVMQDDQLFAGSLRDNISFFDPQADAEWIEQCARLACVHEDIQAMPMGYESLIGDMGSSLSGGQRQRILLARALYKRPQFLFLDEATSALDVERERQVNASLRQLSITRIVIAHRPETIAAAQRVITLHQGRVAQDLRALPPAPGAQA</sequence>
<dbReference type="GO" id="GO:0016887">
    <property type="term" value="F:ATP hydrolysis activity"/>
    <property type="evidence" value="ECO:0007669"/>
    <property type="project" value="InterPro"/>
</dbReference>
<dbReference type="AlphaFoldDB" id="A0A4R6NBA9"/>
<dbReference type="GO" id="GO:0034040">
    <property type="term" value="F:ATPase-coupled lipid transmembrane transporter activity"/>
    <property type="evidence" value="ECO:0007669"/>
    <property type="project" value="TreeGrafter"/>
</dbReference>
<dbReference type="PROSITE" id="PS50893">
    <property type="entry name" value="ABC_TRANSPORTER_2"/>
    <property type="match status" value="1"/>
</dbReference>
<evidence type="ECO:0000259" key="16">
    <source>
        <dbReference type="PROSITE" id="PS50990"/>
    </source>
</evidence>
<dbReference type="SUPFAM" id="SSF90123">
    <property type="entry name" value="ABC transporter transmembrane region"/>
    <property type="match status" value="1"/>
</dbReference>
<feature type="domain" description="Peptidase C39" evidence="16">
    <location>
        <begin position="33"/>
        <end position="152"/>
    </location>
</feature>
<evidence type="ECO:0000256" key="6">
    <source>
        <dbReference type="ARBA" id="ARBA00022741"/>
    </source>
</evidence>
<reference evidence="17 18" key="1">
    <citation type="submission" date="2019-03" db="EMBL/GenBank/DDBJ databases">
        <title>Genomic Encyclopedia of Type Strains, Phase IV (KMG-IV): sequencing the most valuable type-strain genomes for metagenomic binning, comparative biology and taxonomic classification.</title>
        <authorList>
            <person name="Goeker M."/>
        </authorList>
    </citation>
    <scope>NUCLEOTIDE SEQUENCE [LARGE SCALE GENOMIC DNA]</scope>
    <source>
        <strain evidence="17 18">DSM 25082</strain>
    </source>
</reference>
<protein>
    <recommendedName>
        <fullName evidence="12">Cyclolysin secretion/processing ATP-binding protein CyaB</fullName>
    </recommendedName>
</protein>
<feature type="transmembrane region" description="Helical" evidence="13">
    <location>
        <begin position="219"/>
        <end position="240"/>
    </location>
</feature>
<dbReference type="CDD" id="cd02419">
    <property type="entry name" value="Peptidase_C39C"/>
    <property type="match status" value="1"/>
</dbReference>
<dbReference type="InterPro" id="IPR027417">
    <property type="entry name" value="P-loop_NTPase"/>
</dbReference>
<evidence type="ECO:0000256" key="1">
    <source>
        <dbReference type="ARBA" id="ARBA00004651"/>
    </source>
</evidence>
<gene>
    <name evidence="17" type="ORF">DFR39_101405</name>
</gene>
<dbReference type="PROSITE" id="PS50990">
    <property type="entry name" value="PEPTIDASE_C39"/>
    <property type="match status" value="1"/>
</dbReference>
<evidence type="ECO:0000259" key="15">
    <source>
        <dbReference type="PROSITE" id="PS50929"/>
    </source>
</evidence>
<evidence type="ECO:0000256" key="3">
    <source>
        <dbReference type="ARBA" id="ARBA00022475"/>
    </source>
</evidence>
<keyword evidence="3" id="KW-1003">Cell membrane</keyword>
<keyword evidence="9 13" id="KW-0472">Membrane</keyword>
<feature type="transmembrane region" description="Helical" evidence="13">
    <location>
        <begin position="322"/>
        <end position="340"/>
    </location>
</feature>
<dbReference type="InterPro" id="IPR036640">
    <property type="entry name" value="ABC1_TM_sf"/>
</dbReference>
<accession>A0A4R6NBA9</accession>
<evidence type="ECO:0000256" key="5">
    <source>
        <dbReference type="ARBA" id="ARBA00022735"/>
    </source>
</evidence>
<dbReference type="InterPro" id="IPR033838">
    <property type="entry name" value="CvaB_peptidase"/>
</dbReference>
<evidence type="ECO:0000256" key="2">
    <source>
        <dbReference type="ARBA" id="ARBA00022448"/>
    </source>
</evidence>
<keyword evidence="8 13" id="KW-1133">Transmembrane helix</keyword>
<comment type="similarity">
    <text evidence="11">Belongs to the ABC transporter superfamily. Cyclolysin exporter (TC 3.A.1.109.2) family.</text>
</comment>
<feature type="domain" description="ABC transporter" evidence="14">
    <location>
        <begin position="498"/>
        <end position="723"/>
    </location>
</feature>
<dbReference type="SUPFAM" id="SSF52540">
    <property type="entry name" value="P-loop containing nucleoside triphosphate hydrolases"/>
    <property type="match status" value="1"/>
</dbReference>
<dbReference type="InterPro" id="IPR003593">
    <property type="entry name" value="AAA+_ATPase"/>
</dbReference>
<dbReference type="InterPro" id="IPR005074">
    <property type="entry name" value="Peptidase_C39"/>
</dbReference>
<dbReference type="RefSeq" id="WP_162849380.1">
    <property type="nucleotide sequence ID" value="NZ_JAUFPJ010000001.1"/>
</dbReference>
<evidence type="ECO:0000256" key="7">
    <source>
        <dbReference type="ARBA" id="ARBA00022840"/>
    </source>
</evidence>
<dbReference type="InterPro" id="IPR003439">
    <property type="entry name" value="ABC_transporter-like_ATP-bd"/>
</dbReference>
<dbReference type="GO" id="GO:0005886">
    <property type="term" value="C:plasma membrane"/>
    <property type="evidence" value="ECO:0007669"/>
    <property type="project" value="UniProtKB-SubCell"/>
</dbReference>
<evidence type="ECO:0000313" key="18">
    <source>
        <dbReference type="Proteomes" id="UP000295357"/>
    </source>
</evidence>
<evidence type="ECO:0000259" key="14">
    <source>
        <dbReference type="PROSITE" id="PS50893"/>
    </source>
</evidence>
<dbReference type="GO" id="GO:0008234">
    <property type="term" value="F:cysteine-type peptidase activity"/>
    <property type="evidence" value="ECO:0007669"/>
    <property type="project" value="InterPro"/>
</dbReference>
<comment type="subcellular location">
    <subcellularLocation>
        <location evidence="1">Cell membrane</location>
        <topology evidence="1">Multi-pass membrane protein</topology>
    </subcellularLocation>
</comment>
<evidence type="ECO:0000256" key="9">
    <source>
        <dbReference type="ARBA" id="ARBA00023136"/>
    </source>
</evidence>
<dbReference type="PROSITE" id="PS00211">
    <property type="entry name" value="ABC_TRANSPORTER_1"/>
    <property type="match status" value="1"/>
</dbReference>
<dbReference type="EMBL" id="SNXE01000001">
    <property type="protein sequence ID" value="TDP12931.1"/>
    <property type="molecule type" value="Genomic_DNA"/>
</dbReference>
<dbReference type="Pfam" id="PF03412">
    <property type="entry name" value="Peptidase_C39"/>
    <property type="match status" value="1"/>
</dbReference>
<feature type="transmembrane region" description="Helical" evidence="13">
    <location>
        <begin position="298"/>
        <end position="316"/>
    </location>
</feature>
<comment type="caution">
    <text evidence="17">The sequence shown here is derived from an EMBL/GenBank/DDBJ whole genome shotgun (WGS) entry which is preliminary data.</text>
</comment>
<organism evidence="17 18">
    <name type="scientific">Roseateles asaccharophilus</name>
    <dbReference type="NCBI Taxonomy" id="582607"/>
    <lineage>
        <taxon>Bacteria</taxon>
        <taxon>Pseudomonadati</taxon>
        <taxon>Pseudomonadota</taxon>
        <taxon>Betaproteobacteria</taxon>
        <taxon>Burkholderiales</taxon>
        <taxon>Sphaerotilaceae</taxon>
        <taxon>Roseateles</taxon>
    </lineage>
</organism>
<keyword evidence="5" id="KW-0204">Cytolysis</keyword>
<dbReference type="Gene3D" id="1.20.1560.10">
    <property type="entry name" value="ABC transporter type 1, transmembrane domain"/>
    <property type="match status" value="1"/>
</dbReference>
<dbReference type="GO" id="GO:0005524">
    <property type="term" value="F:ATP binding"/>
    <property type="evidence" value="ECO:0007669"/>
    <property type="project" value="UniProtKB-KW"/>
</dbReference>
<dbReference type="Gene3D" id="3.40.50.300">
    <property type="entry name" value="P-loop containing nucleotide triphosphate hydrolases"/>
    <property type="match status" value="1"/>
</dbReference>
<dbReference type="Gene3D" id="3.90.70.10">
    <property type="entry name" value="Cysteine proteinases"/>
    <property type="match status" value="1"/>
</dbReference>
<dbReference type="PANTHER" id="PTHR24221">
    <property type="entry name" value="ATP-BINDING CASSETTE SUB-FAMILY B"/>
    <property type="match status" value="1"/>
</dbReference>
<feature type="transmembrane region" description="Helical" evidence="13">
    <location>
        <begin position="420"/>
        <end position="445"/>
    </location>
</feature>
<dbReference type="Pfam" id="PF00664">
    <property type="entry name" value="ABC_membrane"/>
    <property type="match status" value="1"/>
</dbReference>
<keyword evidence="18" id="KW-1185">Reference proteome</keyword>
<name>A0A4R6NBA9_9BURK</name>
<keyword evidence="6" id="KW-0547">Nucleotide-binding</keyword>
<dbReference type="PROSITE" id="PS50929">
    <property type="entry name" value="ABC_TM1F"/>
    <property type="match status" value="1"/>
</dbReference>
<evidence type="ECO:0000256" key="10">
    <source>
        <dbReference type="ARBA" id="ARBA00055355"/>
    </source>
</evidence>
<keyword evidence="5" id="KW-0354">Hemolysis</keyword>
<keyword evidence="7" id="KW-0067">ATP-binding</keyword>
<feature type="transmembrane region" description="Helical" evidence="13">
    <location>
        <begin position="183"/>
        <end position="207"/>
    </location>
</feature>
<evidence type="ECO:0000256" key="12">
    <source>
        <dbReference type="ARBA" id="ARBA00072252"/>
    </source>
</evidence>
<dbReference type="GO" id="GO:0006508">
    <property type="term" value="P:proteolysis"/>
    <property type="evidence" value="ECO:0007669"/>
    <property type="project" value="InterPro"/>
</dbReference>
<dbReference type="InterPro" id="IPR011527">
    <property type="entry name" value="ABC1_TM_dom"/>
</dbReference>
<dbReference type="GO" id="GO:0031640">
    <property type="term" value="P:killing of cells of another organism"/>
    <property type="evidence" value="ECO:0007669"/>
    <property type="project" value="UniProtKB-KW"/>
</dbReference>
<dbReference type="Proteomes" id="UP000295357">
    <property type="component" value="Unassembled WGS sequence"/>
</dbReference>
<dbReference type="SMART" id="SM00382">
    <property type="entry name" value="AAA"/>
    <property type="match status" value="1"/>
</dbReference>
<dbReference type="GO" id="GO:0140359">
    <property type="term" value="F:ABC-type transporter activity"/>
    <property type="evidence" value="ECO:0007669"/>
    <property type="project" value="InterPro"/>
</dbReference>
<feature type="domain" description="ABC transmembrane type-1" evidence="15">
    <location>
        <begin position="186"/>
        <end position="465"/>
    </location>
</feature>
<dbReference type="PANTHER" id="PTHR24221:SF606">
    <property type="entry name" value="COLICIN V SECRETION-PROCESSING ATP-BINDING PROTEIN"/>
    <property type="match status" value="1"/>
</dbReference>
<evidence type="ECO:0000256" key="4">
    <source>
        <dbReference type="ARBA" id="ARBA00022692"/>
    </source>
</evidence>
<keyword evidence="2" id="KW-0813">Transport</keyword>
<proteinExistence type="inferred from homology"/>
<evidence type="ECO:0000256" key="11">
    <source>
        <dbReference type="ARBA" id="ARBA00061173"/>
    </source>
</evidence>
<dbReference type="CDD" id="cd03246">
    <property type="entry name" value="ABCC_Protease_Secretion"/>
    <property type="match status" value="1"/>
</dbReference>
<evidence type="ECO:0000313" key="17">
    <source>
        <dbReference type="EMBL" id="TDP12931.1"/>
    </source>
</evidence>
<keyword evidence="4 13" id="KW-0812">Transmembrane</keyword>